<dbReference type="PRINTS" id="PR00038">
    <property type="entry name" value="HTHLUXR"/>
</dbReference>
<dbReference type="PROSITE" id="PS50043">
    <property type="entry name" value="HTH_LUXR_2"/>
    <property type="match status" value="1"/>
</dbReference>
<keyword evidence="1" id="KW-0805">Transcription regulation</keyword>
<keyword evidence="2" id="KW-0238">DNA-binding</keyword>
<gene>
    <name evidence="6" type="ORF">NSPZN2_10208</name>
</gene>
<protein>
    <submittedName>
        <fullName evidence="6">HTH luxR-type domain-containing protein</fullName>
    </submittedName>
</protein>
<feature type="compositionally biased region" description="Basic residues" evidence="4">
    <location>
        <begin position="1"/>
        <end position="14"/>
    </location>
</feature>
<keyword evidence="3" id="KW-0804">Transcription</keyword>
<dbReference type="SUPFAM" id="SSF46894">
    <property type="entry name" value="C-terminal effector domain of the bipartite response regulators"/>
    <property type="match status" value="1"/>
</dbReference>
<evidence type="ECO:0000256" key="4">
    <source>
        <dbReference type="SAM" id="MobiDB-lite"/>
    </source>
</evidence>
<dbReference type="InterPro" id="IPR000792">
    <property type="entry name" value="Tscrpt_reg_LuxR_C"/>
</dbReference>
<dbReference type="PANTHER" id="PTHR44688:SF16">
    <property type="entry name" value="DNA-BINDING TRANSCRIPTIONAL ACTIVATOR DEVR_DOSR"/>
    <property type="match status" value="1"/>
</dbReference>
<accession>A0ABM8QDE9</accession>
<evidence type="ECO:0000259" key="5">
    <source>
        <dbReference type="PROSITE" id="PS50043"/>
    </source>
</evidence>
<reference evidence="6 7" key="1">
    <citation type="submission" date="2021-02" db="EMBL/GenBank/DDBJ databases">
        <authorList>
            <person name="Han P."/>
        </authorList>
    </citation>
    <scope>NUCLEOTIDE SEQUENCE [LARGE SCALE GENOMIC DNA]</scope>
    <source>
        <strain evidence="6">Candidatus Nitrospira sp. ZN2</strain>
    </source>
</reference>
<proteinExistence type="predicted"/>
<dbReference type="Pfam" id="PF00196">
    <property type="entry name" value="GerE"/>
    <property type="match status" value="1"/>
</dbReference>
<dbReference type="SMART" id="SM00421">
    <property type="entry name" value="HTH_LUXR"/>
    <property type="match status" value="1"/>
</dbReference>
<feature type="domain" description="HTH luxR-type" evidence="5">
    <location>
        <begin position="37"/>
        <end position="102"/>
    </location>
</feature>
<dbReference type="InterPro" id="IPR016032">
    <property type="entry name" value="Sig_transdc_resp-reg_C-effctor"/>
</dbReference>
<feature type="region of interest" description="Disordered" evidence="4">
    <location>
        <begin position="1"/>
        <end position="30"/>
    </location>
</feature>
<organism evidence="6 7">
    <name type="scientific">Nitrospira defluvii</name>
    <dbReference type="NCBI Taxonomy" id="330214"/>
    <lineage>
        <taxon>Bacteria</taxon>
        <taxon>Pseudomonadati</taxon>
        <taxon>Nitrospirota</taxon>
        <taxon>Nitrospiria</taxon>
        <taxon>Nitrospirales</taxon>
        <taxon>Nitrospiraceae</taxon>
        <taxon>Nitrospira</taxon>
    </lineage>
</organism>
<dbReference type="PROSITE" id="PS00622">
    <property type="entry name" value="HTH_LUXR_1"/>
    <property type="match status" value="1"/>
</dbReference>
<sequence length="111" mass="12796">MAPRKRPQVKKSAKTTKTTPAARKRKAVKIVKTAPVRSKRSDGLTPRQKEILKLVSQGNTNRDIARRLDISVRTVEVHRFNLMRRLKVRNVAQLLRQALQLGFLPKNFAFR</sequence>
<evidence type="ECO:0000256" key="2">
    <source>
        <dbReference type="ARBA" id="ARBA00023125"/>
    </source>
</evidence>
<evidence type="ECO:0000313" key="6">
    <source>
        <dbReference type="EMBL" id="CAE6690702.1"/>
    </source>
</evidence>
<evidence type="ECO:0000256" key="3">
    <source>
        <dbReference type="ARBA" id="ARBA00023163"/>
    </source>
</evidence>
<dbReference type="EMBL" id="CAJNBJ010000001">
    <property type="protein sequence ID" value="CAE6690702.1"/>
    <property type="molecule type" value="Genomic_DNA"/>
</dbReference>
<name>A0ABM8QDE9_9BACT</name>
<dbReference type="InterPro" id="IPR036388">
    <property type="entry name" value="WH-like_DNA-bd_sf"/>
</dbReference>
<evidence type="ECO:0000256" key="1">
    <source>
        <dbReference type="ARBA" id="ARBA00023015"/>
    </source>
</evidence>
<dbReference type="Proteomes" id="UP000675880">
    <property type="component" value="Unassembled WGS sequence"/>
</dbReference>
<keyword evidence="7" id="KW-1185">Reference proteome</keyword>
<dbReference type="RefSeq" id="WP_213040137.1">
    <property type="nucleotide sequence ID" value="NZ_CAJNBJ010000001.1"/>
</dbReference>
<dbReference type="CDD" id="cd06170">
    <property type="entry name" value="LuxR_C_like"/>
    <property type="match status" value="1"/>
</dbReference>
<dbReference type="Gene3D" id="1.10.10.10">
    <property type="entry name" value="Winged helix-like DNA-binding domain superfamily/Winged helix DNA-binding domain"/>
    <property type="match status" value="1"/>
</dbReference>
<evidence type="ECO:0000313" key="7">
    <source>
        <dbReference type="Proteomes" id="UP000675880"/>
    </source>
</evidence>
<comment type="caution">
    <text evidence="6">The sequence shown here is derived from an EMBL/GenBank/DDBJ whole genome shotgun (WGS) entry which is preliminary data.</text>
</comment>
<dbReference type="PANTHER" id="PTHR44688">
    <property type="entry name" value="DNA-BINDING TRANSCRIPTIONAL ACTIVATOR DEVR_DOSR"/>
    <property type="match status" value="1"/>
</dbReference>